<feature type="binding site" evidence="12">
    <location>
        <position position="249"/>
    </location>
    <ligand>
        <name>ATP</name>
        <dbReference type="ChEBI" id="CHEBI:30616"/>
    </ligand>
</feature>
<gene>
    <name evidence="15" type="ORF">AFUS01_LOCUS9678</name>
</gene>
<organism evidence="15 16">
    <name type="scientific">Allacma fusca</name>
    <dbReference type="NCBI Taxonomy" id="39272"/>
    <lineage>
        <taxon>Eukaryota</taxon>
        <taxon>Metazoa</taxon>
        <taxon>Ecdysozoa</taxon>
        <taxon>Arthropoda</taxon>
        <taxon>Hexapoda</taxon>
        <taxon>Collembola</taxon>
        <taxon>Symphypleona</taxon>
        <taxon>Sminthuridae</taxon>
        <taxon>Allacma</taxon>
    </lineage>
</organism>
<feature type="domain" description="Protein kinase" evidence="14">
    <location>
        <begin position="220"/>
        <end position="498"/>
    </location>
</feature>
<keyword evidence="5" id="KW-0808">Transferase</keyword>
<proteinExistence type="predicted"/>
<comment type="catalytic activity">
    <reaction evidence="10">
        <text>L-threonyl-[protein] + ATP = O-phospho-L-threonyl-[protein] + ADP + H(+)</text>
        <dbReference type="Rhea" id="RHEA:46608"/>
        <dbReference type="Rhea" id="RHEA-COMP:11060"/>
        <dbReference type="Rhea" id="RHEA-COMP:11605"/>
        <dbReference type="ChEBI" id="CHEBI:15378"/>
        <dbReference type="ChEBI" id="CHEBI:30013"/>
        <dbReference type="ChEBI" id="CHEBI:30616"/>
        <dbReference type="ChEBI" id="CHEBI:61977"/>
        <dbReference type="ChEBI" id="CHEBI:456216"/>
        <dbReference type="EC" id="2.7.11.17"/>
    </reaction>
</comment>
<evidence type="ECO:0000313" key="15">
    <source>
        <dbReference type="EMBL" id="CAG7720400.1"/>
    </source>
</evidence>
<evidence type="ECO:0000256" key="6">
    <source>
        <dbReference type="ARBA" id="ARBA00022741"/>
    </source>
</evidence>
<dbReference type="PANTHER" id="PTHR43895:SF164">
    <property type="entry name" value="CALCIUM_CALMODULIN-DEPENDENT PROTEIN KINASE KINASE"/>
    <property type="match status" value="1"/>
</dbReference>
<sequence length="621" mass="70285">MQAFAKRLRFKAASEDKSNARILPSDFNEDEEFEEPVVVKPQPAGSDANVLIASLVENAKKLNLSETTNSGPKEQVKKLDASVQNHFTSVDNPVPSIMELQIPNLVNIHSEEAVIPPRFLSCRSDSRSSLGLQDSPVIATSVLADERSSNSSKPPPKTQPILMDRSPFKLDRTRPIYPNFPFSPFTSPGASPYLARRRKLKESQRVSIEKVGDDVQLNQYRLKEPIGQGSYGIVKLAYSEEDDKNYAMKILSKKKLLQKAGVFGRIAPPRRTCGKNAVENPLTRVYREVAILKKLDHPNVVKLIEVLDDPTEDNLYLVFELLERGEILDVPTDKPLSEEKAWKYFRDVILGIEYLHYQRIIHRDIKPSNLLVGDDDHIKIADFGVCNEFNGEDALLTSTSGTPAFIAPEALANPKGSYSGKAADIWQMGVTLYSLVFGRVPFHDSNIMTLYNKIQREKLVFPDKPIISNMLKDLLCKMLTKDPQNRISLPEIKGHAWVTQNGEWPLPTEEEHCLNYVEVTEEDIINCVRSVPKIDTIILVKTMLKNHSFQHPFKRNHSLYKSPLHINGRSHSAPSSYDFYFDRKMSLDSNLPIVNESRKEREYSKLPVKPAEMKNTPSCHN</sequence>
<dbReference type="InterPro" id="IPR017441">
    <property type="entry name" value="Protein_kinase_ATP_BS"/>
</dbReference>
<dbReference type="GO" id="GO:0005516">
    <property type="term" value="F:calmodulin binding"/>
    <property type="evidence" value="ECO:0007669"/>
    <property type="project" value="UniProtKB-KW"/>
</dbReference>
<protein>
    <recommendedName>
        <fullName evidence="2">calcium/calmodulin-dependent protein kinase</fullName>
        <ecNumber evidence="2">2.7.11.17</ecNumber>
    </recommendedName>
</protein>
<dbReference type="GO" id="GO:0005634">
    <property type="term" value="C:nucleus"/>
    <property type="evidence" value="ECO:0007669"/>
    <property type="project" value="UniProtKB-ARBA"/>
</dbReference>
<evidence type="ECO:0000256" key="13">
    <source>
        <dbReference type="SAM" id="MobiDB-lite"/>
    </source>
</evidence>
<dbReference type="InterPro" id="IPR008271">
    <property type="entry name" value="Ser/Thr_kinase_AS"/>
</dbReference>
<dbReference type="PANTHER" id="PTHR43895">
    <property type="entry name" value="CALCIUM/CALMODULIN-DEPENDENT PROTEIN KINASE KINASE-RELATED"/>
    <property type="match status" value="1"/>
</dbReference>
<dbReference type="FunFam" id="3.30.200.20:FF:000429">
    <property type="entry name" value="Calcium/calmodulin-dependent protein kinase kinase"/>
    <property type="match status" value="1"/>
</dbReference>
<comment type="caution">
    <text evidence="15">The sequence shown here is derived from an EMBL/GenBank/DDBJ whole genome shotgun (WGS) entry which is preliminary data.</text>
</comment>
<evidence type="ECO:0000256" key="8">
    <source>
        <dbReference type="ARBA" id="ARBA00022840"/>
    </source>
</evidence>
<evidence type="ECO:0000256" key="12">
    <source>
        <dbReference type="PROSITE-ProRule" id="PRU10141"/>
    </source>
</evidence>
<dbReference type="GO" id="GO:0005524">
    <property type="term" value="F:ATP binding"/>
    <property type="evidence" value="ECO:0007669"/>
    <property type="project" value="UniProtKB-UniRule"/>
</dbReference>
<dbReference type="Pfam" id="PF00069">
    <property type="entry name" value="Pkinase"/>
    <property type="match status" value="1"/>
</dbReference>
<evidence type="ECO:0000256" key="11">
    <source>
        <dbReference type="ARBA" id="ARBA00047430"/>
    </source>
</evidence>
<evidence type="ECO:0000313" key="16">
    <source>
        <dbReference type="Proteomes" id="UP000708208"/>
    </source>
</evidence>
<dbReference type="PROSITE" id="PS50011">
    <property type="entry name" value="PROTEIN_KINASE_DOM"/>
    <property type="match status" value="1"/>
</dbReference>
<name>A0A8J2JHM4_9HEXA</name>
<accession>A0A8J2JHM4</accession>
<keyword evidence="8 12" id="KW-0067">ATP-binding</keyword>
<keyword evidence="4" id="KW-0723">Serine/threonine-protein kinase</keyword>
<evidence type="ECO:0000256" key="7">
    <source>
        <dbReference type="ARBA" id="ARBA00022777"/>
    </source>
</evidence>
<reference evidence="15" key="1">
    <citation type="submission" date="2021-06" db="EMBL/GenBank/DDBJ databases">
        <authorList>
            <person name="Hodson N. C."/>
            <person name="Mongue J. A."/>
            <person name="Jaron S. K."/>
        </authorList>
    </citation>
    <scope>NUCLEOTIDE SEQUENCE</scope>
</reference>
<evidence type="ECO:0000256" key="10">
    <source>
        <dbReference type="ARBA" id="ARBA00047307"/>
    </source>
</evidence>
<dbReference type="GO" id="GO:0004683">
    <property type="term" value="F:calcium/calmodulin-dependent protein kinase activity"/>
    <property type="evidence" value="ECO:0007669"/>
    <property type="project" value="UniProtKB-EC"/>
</dbReference>
<keyword evidence="7" id="KW-0418">Kinase</keyword>
<dbReference type="InterPro" id="IPR000719">
    <property type="entry name" value="Prot_kinase_dom"/>
</dbReference>
<comment type="catalytic activity">
    <reaction evidence="11">
        <text>L-seryl-[protein] + ATP = O-phospho-L-seryl-[protein] + ADP + H(+)</text>
        <dbReference type="Rhea" id="RHEA:17989"/>
        <dbReference type="Rhea" id="RHEA-COMP:9863"/>
        <dbReference type="Rhea" id="RHEA-COMP:11604"/>
        <dbReference type="ChEBI" id="CHEBI:15378"/>
        <dbReference type="ChEBI" id="CHEBI:29999"/>
        <dbReference type="ChEBI" id="CHEBI:30616"/>
        <dbReference type="ChEBI" id="CHEBI:83421"/>
        <dbReference type="ChEBI" id="CHEBI:456216"/>
        <dbReference type="EC" id="2.7.11.17"/>
    </reaction>
</comment>
<comment type="subcellular location">
    <subcellularLocation>
        <location evidence="1">Cytoplasm</location>
    </subcellularLocation>
</comment>
<keyword evidence="9" id="KW-0112">Calmodulin-binding</keyword>
<dbReference type="CDD" id="cd14118">
    <property type="entry name" value="STKc_CAMKK"/>
    <property type="match status" value="1"/>
</dbReference>
<evidence type="ECO:0000256" key="1">
    <source>
        <dbReference type="ARBA" id="ARBA00004496"/>
    </source>
</evidence>
<dbReference type="EC" id="2.7.11.17" evidence="2"/>
<dbReference type="PROSITE" id="PS00107">
    <property type="entry name" value="PROTEIN_KINASE_ATP"/>
    <property type="match status" value="1"/>
</dbReference>
<keyword evidence="3" id="KW-0963">Cytoplasm</keyword>
<dbReference type="FunFam" id="1.10.510.10:FF:000571">
    <property type="entry name" value="Maternal embryonic leucine zipper kinase"/>
    <property type="match status" value="1"/>
</dbReference>
<dbReference type="AlphaFoldDB" id="A0A8J2JHM4"/>
<keyword evidence="6 12" id="KW-0547">Nucleotide-binding</keyword>
<feature type="region of interest" description="Disordered" evidence="13">
    <location>
        <begin position="142"/>
        <end position="165"/>
    </location>
</feature>
<evidence type="ECO:0000259" key="14">
    <source>
        <dbReference type="PROSITE" id="PS50011"/>
    </source>
</evidence>
<dbReference type="SMART" id="SM00220">
    <property type="entry name" value="S_TKc"/>
    <property type="match status" value="1"/>
</dbReference>
<dbReference type="EMBL" id="CAJVCH010070332">
    <property type="protein sequence ID" value="CAG7720400.1"/>
    <property type="molecule type" value="Genomic_DNA"/>
</dbReference>
<feature type="region of interest" description="Disordered" evidence="13">
    <location>
        <begin position="598"/>
        <end position="621"/>
    </location>
</feature>
<dbReference type="GO" id="GO:0061762">
    <property type="term" value="P:CAMKK-AMPK signaling cascade"/>
    <property type="evidence" value="ECO:0007669"/>
    <property type="project" value="TreeGrafter"/>
</dbReference>
<dbReference type="Proteomes" id="UP000708208">
    <property type="component" value="Unassembled WGS sequence"/>
</dbReference>
<evidence type="ECO:0000256" key="2">
    <source>
        <dbReference type="ARBA" id="ARBA00012434"/>
    </source>
</evidence>
<dbReference type="PROSITE" id="PS00108">
    <property type="entry name" value="PROTEIN_KINASE_ST"/>
    <property type="match status" value="1"/>
</dbReference>
<keyword evidence="16" id="KW-1185">Reference proteome</keyword>
<dbReference type="GO" id="GO:0005737">
    <property type="term" value="C:cytoplasm"/>
    <property type="evidence" value="ECO:0007669"/>
    <property type="project" value="UniProtKB-SubCell"/>
</dbReference>
<evidence type="ECO:0000256" key="3">
    <source>
        <dbReference type="ARBA" id="ARBA00022490"/>
    </source>
</evidence>
<evidence type="ECO:0000256" key="5">
    <source>
        <dbReference type="ARBA" id="ARBA00022679"/>
    </source>
</evidence>
<evidence type="ECO:0000256" key="4">
    <source>
        <dbReference type="ARBA" id="ARBA00022527"/>
    </source>
</evidence>
<evidence type="ECO:0000256" key="9">
    <source>
        <dbReference type="ARBA" id="ARBA00022860"/>
    </source>
</evidence>
<dbReference type="OrthoDB" id="68483at2759"/>